<feature type="region of interest" description="Disordered" evidence="1">
    <location>
        <begin position="1"/>
        <end position="71"/>
    </location>
</feature>
<feature type="non-terminal residue" evidence="2">
    <location>
        <position position="87"/>
    </location>
</feature>
<evidence type="ECO:0000256" key="1">
    <source>
        <dbReference type="SAM" id="MobiDB-lite"/>
    </source>
</evidence>
<reference evidence="2 3" key="1">
    <citation type="journal article" date="2019" name="Genome Biol. Evol.">
        <title>Insights into the evolution of the New World diploid cottons (Gossypium, subgenus Houzingenia) based on genome sequencing.</title>
        <authorList>
            <person name="Grover C.E."/>
            <person name="Arick M.A. 2nd"/>
            <person name="Thrash A."/>
            <person name="Conover J.L."/>
            <person name="Sanders W.S."/>
            <person name="Peterson D.G."/>
            <person name="Frelichowski J.E."/>
            <person name="Scheffler J.A."/>
            <person name="Scheffler B.E."/>
            <person name="Wendel J.F."/>
        </authorList>
    </citation>
    <scope>NUCLEOTIDE SEQUENCE [LARGE SCALE GENOMIC DNA]</scope>
    <source>
        <strain evidence="2">6</strain>
        <tissue evidence="2">Leaf</tissue>
    </source>
</reference>
<evidence type="ECO:0000313" key="2">
    <source>
        <dbReference type="EMBL" id="MBA0837844.1"/>
    </source>
</evidence>
<sequence>MSNHSFQYGNWLRVQVGGPNKDKGSWRNGIEILNNRTTSKEGDKGSKEGTRDDNDTTKQKGKEKAREWEENLASFSLMEKRSKLARE</sequence>
<organism evidence="2 3">
    <name type="scientific">Gossypium armourianum</name>
    <dbReference type="NCBI Taxonomy" id="34283"/>
    <lineage>
        <taxon>Eukaryota</taxon>
        <taxon>Viridiplantae</taxon>
        <taxon>Streptophyta</taxon>
        <taxon>Embryophyta</taxon>
        <taxon>Tracheophyta</taxon>
        <taxon>Spermatophyta</taxon>
        <taxon>Magnoliopsida</taxon>
        <taxon>eudicotyledons</taxon>
        <taxon>Gunneridae</taxon>
        <taxon>Pentapetalae</taxon>
        <taxon>rosids</taxon>
        <taxon>malvids</taxon>
        <taxon>Malvales</taxon>
        <taxon>Malvaceae</taxon>
        <taxon>Malvoideae</taxon>
        <taxon>Gossypium</taxon>
    </lineage>
</organism>
<name>A0A7J9JUH6_9ROSI</name>
<evidence type="ECO:0000313" key="3">
    <source>
        <dbReference type="Proteomes" id="UP000593575"/>
    </source>
</evidence>
<dbReference type="AlphaFoldDB" id="A0A7J9JUH6"/>
<dbReference type="EMBL" id="JABFAE010000009">
    <property type="protein sequence ID" value="MBA0837844.1"/>
    <property type="molecule type" value="Genomic_DNA"/>
</dbReference>
<dbReference type="Proteomes" id="UP000593575">
    <property type="component" value="Unassembled WGS sequence"/>
</dbReference>
<protein>
    <submittedName>
        <fullName evidence="2">Uncharacterized protein</fullName>
    </submittedName>
</protein>
<feature type="compositionally biased region" description="Basic and acidic residues" evidence="1">
    <location>
        <begin position="38"/>
        <end position="69"/>
    </location>
</feature>
<comment type="caution">
    <text evidence="2">The sequence shown here is derived from an EMBL/GenBank/DDBJ whole genome shotgun (WGS) entry which is preliminary data.</text>
</comment>
<gene>
    <name evidence="2" type="ORF">Goarm_009962</name>
</gene>
<accession>A0A7J9JUH6</accession>
<keyword evidence="3" id="KW-1185">Reference proteome</keyword>
<proteinExistence type="predicted"/>